<dbReference type="InterPro" id="IPR036866">
    <property type="entry name" value="RibonucZ/Hydroxyglut_hydro"/>
</dbReference>
<evidence type="ECO:0000313" key="10">
    <source>
        <dbReference type="Proteomes" id="UP000295818"/>
    </source>
</evidence>
<dbReference type="InterPro" id="IPR001279">
    <property type="entry name" value="Metallo-B-lactamas"/>
</dbReference>
<dbReference type="Gene3D" id="3.60.15.10">
    <property type="entry name" value="Ribonuclease Z/Hydroxyacylglutathione hydrolase-like"/>
    <property type="match status" value="1"/>
</dbReference>
<feature type="transmembrane region" description="Helical" evidence="7">
    <location>
        <begin position="284"/>
        <end position="304"/>
    </location>
</feature>
<evidence type="ECO:0000256" key="1">
    <source>
        <dbReference type="ARBA" id="ARBA00004651"/>
    </source>
</evidence>
<feature type="region of interest" description="Disordered" evidence="6">
    <location>
        <begin position="686"/>
        <end position="705"/>
    </location>
</feature>
<evidence type="ECO:0000313" key="9">
    <source>
        <dbReference type="EMBL" id="TCO14388.1"/>
    </source>
</evidence>
<feature type="compositionally biased region" description="Polar residues" evidence="6">
    <location>
        <begin position="691"/>
        <end position="705"/>
    </location>
</feature>
<dbReference type="InterPro" id="IPR052159">
    <property type="entry name" value="Competence_DNA_uptake"/>
</dbReference>
<protein>
    <submittedName>
        <fullName evidence="9">Competence protein ComEC</fullName>
    </submittedName>
</protein>
<comment type="subcellular location">
    <subcellularLocation>
        <location evidence="1">Cell membrane</location>
        <topology evidence="1">Multi-pass membrane protein</topology>
    </subcellularLocation>
</comment>
<keyword evidence="5 7" id="KW-0472">Membrane</keyword>
<dbReference type="SMART" id="SM00849">
    <property type="entry name" value="Lactamase_B"/>
    <property type="match status" value="1"/>
</dbReference>
<reference evidence="9 10" key="1">
    <citation type="journal article" date="2015" name="Stand. Genomic Sci.">
        <title>Genomic Encyclopedia of Bacterial and Archaeal Type Strains, Phase III: the genomes of soil and plant-associated and newly described type strains.</title>
        <authorList>
            <person name="Whitman W.B."/>
            <person name="Woyke T."/>
            <person name="Klenk H.P."/>
            <person name="Zhou Y."/>
            <person name="Lilburn T.G."/>
            <person name="Beck B.J."/>
            <person name="De Vos P."/>
            <person name="Vandamme P."/>
            <person name="Eisen J.A."/>
            <person name="Garrity G."/>
            <person name="Hugenholtz P."/>
            <person name="Kyrpides N.C."/>
        </authorList>
    </citation>
    <scope>NUCLEOTIDE SEQUENCE [LARGE SCALE GENOMIC DNA]</scope>
    <source>
        <strain evidence="9 10">VKM Ac-2538</strain>
    </source>
</reference>
<organism evidence="9 10">
    <name type="scientific">Kribbella orskensis</name>
    <dbReference type="NCBI Taxonomy" id="2512216"/>
    <lineage>
        <taxon>Bacteria</taxon>
        <taxon>Bacillati</taxon>
        <taxon>Actinomycetota</taxon>
        <taxon>Actinomycetes</taxon>
        <taxon>Propionibacteriales</taxon>
        <taxon>Kribbellaceae</taxon>
        <taxon>Kribbella</taxon>
    </lineage>
</organism>
<feature type="transmembrane region" description="Helical" evidence="7">
    <location>
        <begin position="528"/>
        <end position="547"/>
    </location>
</feature>
<feature type="transmembrane region" description="Helical" evidence="7">
    <location>
        <begin position="64"/>
        <end position="82"/>
    </location>
</feature>
<feature type="transmembrane region" description="Helical" evidence="7">
    <location>
        <begin position="383"/>
        <end position="400"/>
    </location>
</feature>
<feature type="transmembrane region" description="Helical" evidence="7">
    <location>
        <begin position="503"/>
        <end position="521"/>
    </location>
</feature>
<feature type="transmembrane region" description="Helical" evidence="7">
    <location>
        <begin position="102"/>
        <end position="120"/>
    </location>
</feature>
<name>A0ABY2BD16_9ACTN</name>
<accession>A0ABY2BD16</accession>
<dbReference type="CDD" id="cd07731">
    <property type="entry name" value="ComA-like_MBL-fold"/>
    <property type="match status" value="1"/>
</dbReference>
<feature type="compositionally biased region" description="Pro residues" evidence="6">
    <location>
        <begin position="18"/>
        <end position="27"/>
    </location>
</feature>
<evidence type="ECO:0000256" key="5">
    <source>
        <dbReference type="ARBA" id="ARBA00023136"/>
    </source>
</evidence>
<gene>
    <name evidence="9" type="ORF">EV644_12012</name>
</gene>
<feature type="compositionally biased region" description="Pro residues" evidence="6">
    <location>
        <begin position="1"/>
        <end position="10"/>
    </location>
</feature>
<dbReference type="PANTHER" id="PTHR30619:SF1">
    <property type="entry name" value="RECOMBINATION PROTEIN 2"/>
    <property type="match status" value="1"/>
</dbReference>
<dbReference type="NCBIfam" id="TIGR00360">
    <property type="entry name" value="ComEC_N-term"/>
    <property type="match status" value="1"/>
</dbReference>
<comment type="caution">
    <text evidence="9">The sequence shown here is derived from an EMBL/GenBank/DDBJ whole genome shotgun (WGS) entry which is preliminary data.</text>
</comment>
<dbReference type="Proteomes" id="UP000295818">
    <property type="component" value="Unassembled WGS sequence"/>
</dbReference>
<evidence type="ECO:0000256" key="4">
    <source>
        <dbReference type="ARBA" id="ARBA00022989"/>
    </source>
</evidence>
<feature type="domain" description="Metallo-beta-lactamase" evidence="8">
    <location>
        <begin position="569"/>
        <end position="765"/>
    </location>
</feature>
<dbReference type="Pfam" id="PF00753">
    <property type="entry name" value="Lactamase_B"/>
    <property type="match status" value="1"/>
</dbReference>
<feature type="region of interest" description="Disordered" evidence="6">
    <location>
        <begin position="801"/>
        <end position="823"/>
    </location>
</feature>
<dbReference type="Pfam" id="PF03772">
    <property type="entry name" value="Competence"/>
    <property type="match status" value="1"/>
</dbReference>
<feature type="transmembrane region" description="Helical" evidence="7">
    <location>
        <begin position="338"/>
        <end position="354"/>
    </location>
</feature>
<keyword evidence="2" id="KW-1003">Cell membrane</keyword>
<evidence type="ECO:0000256" key="2">
    <source>
        <dbReference type="ARBA" id="ARBA00022475"/>
    </source>
</evidence>
<sequence>MSTSSPPAPDPAAADPAAPDPPAPGQPAPSEEQATRERPDLRLLVPAVTGWLTAVWLVSQAPVTSVLVAAVALAATVGLILLHRQRTRPQGPTPSSTGRVTAIGVGVVVVGMGLAAALQVQGLRSGPVMDLASSGAAVKVRLKIASDPSVRSGSGTRRPPYVVLKATIEEVTGRGTTTQVRTPVLVIGSTNWQRLRFGQHVEATGQLESVEAGSDVAAMLSSRSTPRVLDEPSWWLRAAEQVRAGLRESVANEPEAVRGLVPALVMGDESTLPPELVEDFKTTGLTHLSAVSGTNLTLLLAFVLPLARLLGVRSRGLTVVGLAIVVVFVILARPQPSVLRAAAMGLVALAAMTGGGRRAVRSLSVAVIALLLLDTSLARSAGFALSVLATAGIVLLGPAWRDALARWMPDRLAEAISCPLAAQIACTPVVAWLSGQVSLVAVAANLLAGPAVGPATILGFAAAGIALLSTNLAQLIGWLAGWPARWIILIAQQGADLPGATNAWPATVIGVGVLTVLCLALTFSLHRILARPVAMLLTLTILAVVVLRPVGPIGWPPDDWLMVACDVGQGDGLALSAGKGSAVVVDTGPDPTAMDRCLQDLGVKYIPVLVLSHFHADHAGGLAGVLRGRTIGEIEVTPYFSPPAEYKRVTDLATQHRIPIRTVTLGERRTAGPVTWTTLWPAKVPALPESGKSSATPTDEGSPENNASIAMMVETSGLRILLTGDLEPESQRAVLASGADLRADVLKVPHHGSAQQDPTFLAATHARLAVISAGQDNDYGHPAPRTLDLLTHQGMKIARTDTTGSLSLSTPDNHLALTTHPTP</sequence>
<feature type="transmembrane region" description="Helical" evidence="7">
    <location>
        <begin position="475"/>
        <end position="491"/>
    </location>
</feature>
<feature type="compositionally biased region" description="Polar residues" evidence="6">
    <location>
        <begin position="801"/>
        <end position="812"/>
    </location>
</feature>
<dbReference type="PANTHER" id="PTHR30619">
    <property type="entry name" value="DNA INTERNALIZATION/COMPETENCE PROTEIN COMEC/REC2"/>
    <property type="match status" value="1"/>
</dbReference>
<evidence type="ECO:0000259" key="8">
    <source>
        <dbReference type="SMART" id="SM00849"/>
    </source>
</evidence>
<evidence type="ECO:0000256" key="7">
    <source>
        <dbReference type="SAM" id="Phobius"/>
    </source>
</evidence>
<feature type="region of interest" description="Disordered" evidence="6">
    <location>
        <begin position="1"/>
        <end position="39"/>
    </location>
</feature>
<evidence type="ECO:0000256" key="3">
    <source>
        <dbReference type="ARBA" id="ARBA00022692"/>
    </source>
</evidence>
<dbReference type="InterPro" id="IPR004477">
    <property type="entry name" value="ComEC_N"/>
</dbReference>
<dbReference type="EMBL" id="SLWM01000020">
    <property type="protein sequence ID" value="TCO14388.1"/>
    <property type="molecule type" value="Genomic_DNA"/>
</dbReference>
<feature type="transmembrane region" description="Helical" evidence="7">
    <location>
        <begin position="439"/>
        <end position="468"/>
    </location>
</feature>
<proteinExistence type="predicted"/>
<keyword evidence="4 7" id="KW-1133">Transmembrane helix</keyword>
<evidence type="ECO:0000256" key="6">
    <source>
        <dbReference type="SAM" id="MobiDB-lite"/>
    </source>
</evidence>
<feature type="transmembrane region" description="Helical" evidence="7">
    <location>
        <begin position="316"/>
        <end position="332"/>
    </location>
</feature>
<dbReference type="InterPro" id="IPR035681">
    <property type="entry name" value="ComA-like_MBL"/>
</dbReference>
<dbReference type="SUPFAM" id="SSF56281">
    <property type="entry name" value="Metallo-hydrolase/oxidoreductase"/>
    <property type="match status" value="1"/>
</dbReference>
<keyword evidence="10" id="KW-1185">Reference proteome</keyword>
<keyword evidence="3 7" id="KW-0812">Transmembrane</keyword>